<dbReference type="Proteomes" id="UP000239563">
    <property type="component" value="Chromosome IX"/>
</dbReference>
<feature type="region of interest" description="Disordered" evidence="1">
    <location>
        <begin position="1"/>
        <end position="33"/>
    </location>
</feature>
<dbReference type="AlphaFoldDB" id="A0A2N8UFT6"/>
<dbReference type="InterPro" id="IPR036864">
    <property type="entry name" value="Zn2-C6_fun-type_DNA-bd_sf"/>
</dbReference>
<dbReference type="CDD" id="cd00067">
    <property type="entry name" value="GAL4"/>
    <property type="match status" value="1"/>
</dbReference>
<protein>
    <submittedName>
        <fullName evidence="2">Related to Regulatory protein alcR</fullName>
    </submittedName>
</protein>
<feature type="region of interest" description="Disordered" evidence="1">
    <location>
        <begin position="183"/>
        <end position="202"/>
    </location>
</feature>
<dbReference type="EMBL" id="LT795062">
    <property type="protein sequence ID" value="SJX63816.1"/>
    <property type="molecule type" value="Genomic_DNA"/>
</dbReference>
<feature type="compositionally biased region" description="Polar residues" evidence="1">
    <location>
        <begin position="146"/>
        <end position="159"/>
    </location>
</feature>
<proteinExistence type="predicted"/>
<reference evidence="2 3" key="1">
    <citation type="submission" date="2017-02" db="EMBL/GenBank/DDBJ databases">
        <authorList>
            <person name="Peterson S.W."/>
        </authorList>
    </citation>
    <scope>NUCLEOTIDE SEQUENCE [LARGE SCALE GENOMIC DNA]</scope>
    <source>
        <strain evidence="2 3">SRS1_H2-8</strain>
    </source>
</reference>
<dbReference type="InterPro" id="IPR001138">
    <property type="entry name" value="Zn2Cys6_DnaBD"/>
</dbReference>
<dbReference type="SUPFAM" id="SSF57701">
    <property type="entry name" value="Zn2/Cys6 DNA-binding domain"/>
    <property type="match status" value="1"/>
</dbReference>
<dbReference type="GO" id="GO:0008270">
    <property type="term" value="F:zinc ion binding"/>
    <property type="evidence" value="ECO:0007669"/>
    <property type="project" value="InterPro"/>
</dbReference>
<dbReference type="Gene3D" id="4.10.240.10">
    <property type="entry name" value="Zn(2)-C6 fungal-type DNA-binding domain"/>
    <property type="match status" value="1"/>
</dbReference>
<gene>
    <name evidence="2" type="ORF">SRS1_17423</name>
</gene>
<organism evidence="2 3">
    <name type="scientific">Sporisorium reilianum f. sp. reilianum</name>
    <dbReference type="NCBI Taxonomy" id="72559"/>
    <lineage>
        <taxon>Eukaryota</taxon>
        <taxon>Fungi</taxon>
        <taxon>Dikarya</taxon>
        <taxon>Basidiomycota</taxon>
        <taxon>Ustilaginomycotina</taxon>
        <taxon>Ustilaginomycetes</taxon>
        <taxon>Ustilaginales</taxon>
        <taxon>Ustilaginaceae</taxon>
        <taxon>Sporisorium</taxon>
    </lineage>
</organism>
<feature type="region of interest" description="Disordered" evidence="1">
    <location>
        <begin position="893"/>
        <end position="947"/>
    </location>
</feature>
<evidence type="ECO:0000313" key="2">
    <source>
        <dbReference type="EMBL" id="SJX63816.1"/>
    </source>
</evidence>
<dbReference type="GO" id="GO:0000981">
    <property type="term" value="F:DNA-binding transcription factor activity, RNA polymerase II-specific"/>
    <property type="evidence" value="ECO:0007669"/>
    <property type="project" value="InterPro"/>
</dbReference>
<feature type="compositionally biased region" description="Polar residues" evidence="1">
    <location>
        <begin position="18"/>
        <end position="27"/>
    </location>
</feature>
<feature type="compositionally biased region" description="Polar residues" evidence="1">
    <location>
        <begin position="112"/>
        <end position="121"/>
    </location>
</feature>
<name>A0A2N8UFT6_9BASI</name>
<feature type="region of interest" description="Disordered" evidence="1">
    <location>
        <begin position="112"/>
        <end position="159"/>
    </location>
</feature>
<sequence length="1062" mass="116131">MSEINNTAEPATVPDATVTMTDASNTAGAAPTRSRKKMYKNCDRCRQAKRACSAQYVSIAEALASKVACTNCKKKGQVCTFNSLINSFGGIPLGGLTGAAFAESLQEAANAAQTGQASMSETVEDESMPNAQISPAATKRRRESVEGSSADQQPPQSHLSAISSVNAAFEVLNGSYIDGQTHHEDTEQEQRDAKRSKHSASQDTTATFASFADFEQQAFDSKNNSLVLSRAQSPFTFDDDDTDAIFASSSSQAGPSLFDILGFDIWGTAPNVRLAQNADRMHLNSDLLNVYEGAAESAFRVWVIDATTPYLLCTDSLSSSSAAMALNKKVCLLDHASRRIFRTDTAARNVEKRVSEAYHAVLLAYAAQWPRHRSTASSSARADWKPDEARIRLALWKQARDKLMDAADAWSFRIVFALILFAWTEKPREMPDTEAWARGEHELPSQLHVPSLDENSALDSSSWQINAEASTMMLATAMRKLKAFRLKIQQLRRKGIDLWSTEEPGLEPSQVAHRQAEATLLENTYHNLYWFGCMMDTELSVLRKYDAVIGDEDADLTDQLLSPQRANSLRTETDGFAAMGGSGGVATHRPLRKIWDEVIPANSQKNRHTFATSWPCSEEDAKRTLAYATPIKVLLFRHVGRLQSSYWRQASSKQIERQIAHVLSVVRHWDETFAPFFASCIAHHAELPPSIQSWHVITATKWNLAAILLVELVQTMDRTSVADPFDNTDETFAELRSKVCNQTAALIHAIQHSSLASASTSSHTSDAASFDFIEATGSTILHSDPWPEISVHGFACVAKSEIKNFGRLAEQAKWDEVRCAEHRIEKCIWALEQLSNRSTMAVDASIEVKKLLELHSPLRKVQQPQEADARGGGVGVLTDDVWQSCLEILNEGGSASDDARSSSTLDTPEMVGSFTQSDWPHLTMHIPPPATTGISASTSSSTSSQPALDTAMQNDLFLDTLATVDTDASSSSRASSNHSLSPPLTTATLASLDYPSSISISSATTGSTAAHLVNPIQPQHHQQQTKPQQHPYDAGDFDELGMGSIGINLALDTPFDAFQLRV</sequence>
<accession>A0A2N8UFT6</accession>
<feature type="compositionally biased region" description="Low complexity" evidence="1">
    <location>
        <begin position="931"/>
        <end position="947"/>
    </location>
</feature>
<evidence type="ECO:0000256" key="1">
    <source>
        <dbReference type="SAM" id="MobiDB-lite"/>
    </source>
</evidence>
<evidence type="ECO:0000313" key="3">
    <source>
        <dbReference type="Proteomes" id="UP000239563"/>
    </source>
</evidence>
<feature type="compositionally biased region" description="Basic and acidic residues" evidence="1">
    <location>
        <begin position="183"/>
        <end position="193"/>
    </location>
</feature>